<dbReference type="PANTHER" id="PTHR44591:SF3">
    <property type="entry name" value="RESPONSE REGULATORY DOMAIN-CONTAINING PROTEIN"/>
    <property type="match status" value="1"/>
</dbReference>
<evidence type="ECO:0000313" key="4">
    <source>
        <dbReference type="EMBL" id="MBM0104230.1"/>
    </source>
</evidence>
<dbReference type="InterPro" id="IPR011006">
    <property type="entry name" value="CheY-like_superfamily"/>
</dbReference>
<dbReference type="EMBL" id="JAEVLS010000001">
    <property type="protein sequence ID" value="MBM0104230.1"/>
    <property type="molecule type" value="Genomic_DNA"/>
</dbReference>
<feature type="domain" description="Response regulatory" evidence="3">
    <location>
        <begin position="18"/>
        <end position="134"/>
    </location>
</feature>
<accession>A0ABS1WTB6</accession>
<dbReference type="Proteomes" id="UP000661077">
    <property type="component" value="Unassembled WGS sequence"/>
</dbReference>
<dbReference type="PROSITE" id="PS50110">
    <property type="entry name" value="RESPONSE_REGULATORY"/>
    <property type="match status" value="1"/>
</dbReference>
<dbReference type="Pfam" id="PF00072">
    <property type="entry name" value="Response_reg"/>
    <property type="match status" value="1"/>
</dbReference>
<dbReference type="SUPFAM" id="SSF52172">
    <property type="entry name" value="CheY-like"/>
    <property type="match status" value="1"/>
</dbReference>
<dbReference type="PANTHER" id="PTHR44591">
    <property type="entry name" value="STRESS RESPONSE REGULATOR PROTEIN 1"/>
    <property type="match status" value="1"/>
</dbReference>
<keyword evidence="5" id="KW-1185">Reference proteome</keyword>
<gene>
    <name evidence="4" type="ORF">JM946_05710</name>
</gene>
<dbReference type="InterPro" id="IPR001789">
    <property type="entry name" value="Sig_transdc_resp-reg_receiver"/>
</dbReference>
<sequence>MQMNSDSSATDADTRVLRVLIVEDESLVSLFLQGVLRDLGHEVSGIAPSLRTALAFAAGTPTDLAIVDVGLAGDGGDGIDAAIALRARHGIPALLMTGAPLASLGDRVKDAQPLGFLAKPYTEADVERALIAAVAQLPPRD</sequence>
<protein>
    <submittedName>
        <fullName evidence="4">Response regulator</fullName>
    </submittedName>
</protein>
<evidence type="ECO:0000313" key="5">
    <source>
        <dbReference type="Proteomes" id="UP000661077"/>
    </source>
</evidence>
<evidence type="ECO:0000259" key="3">
    <source>
        <dbReference type="PROSITE" id="PS50110"/>
    </source>
</evidence>
<comment type="caution">
    <text evidence="4">The sequence shown here is derived from an EMBL/GenBank/DDBJ whole genome shotgun (WGS) entry which is preliminary data.</text>
</comment>
<dbReference type="SMART" id="SM00448">
    <property type="entry name" value="REC"/>
    <property type="match status" value="1"/>
</dbReference>
<organism evidence="4 5">
    <name type="scientific">Steroidobacter gossypii</name>
    <dbReference type="NCBI Taxonomy" id="2805490"/>
    <lineage>
        <taxon>Bacteria</taxon>
        <taxon>Pseudomonadati</taxon>
        <taxon>Pseudomonadota</taxon>
        <taxon>Gammaproteobacteria</taxon>
        <taxon>Steroidobacterales</taxon>
        <taxon>Steroidobacteraceae</taxon>
        <taxon>Steroidobacter</taxon>
    </lineage>
</organism>
<dbReference type="RefSeq" id="WP_203166164.1">
    <property type="nucleotide sequence ID" value="NZ_JAEVLS010000001.1"/>
</dbReference>
<evidence type="ECO:0000256" key="2">
    <source>
        <dbReference type="PROSITE-ProRule" id="PRU00169"/>
    </source>
</evidence>
<evidence type="ECO:0000256" key="1">
    <source>
        <dbReference type="ARBA" id="ARBA00022553"/>
    </source>
</evidence>
<feature type="modified residue" description="4-aspartylphosphate" evidence="2">
    <location>
        <position position="68"/>
    </location>
</feature>
<dbReference type="Gene3D" id="3.40.50.2300">
    <property type="match status" value="1"/>
</dbReference>
<reference evidence="4 5" key="1">
    <citation type="journal article" date="2021" name="Int. J. Syst. Evol. Microbiol.">
        <title>Steroidobacter gossypii sp. nov., isolated from soil of cotton cropping field.</title>
        <authorList>
            <person name="Huang R."/>
            <person name="Yang S."/>
            <person name="Zhen C."/>
            <person name="Liu W."/>
        </authorList>
    </citation>
    <scope>NUCLEOTIDE SEQUENCE [LARGE SCALE GENOMIC DNA]</scope>
    <source>
        <strain evidence="4 5">S1-65</strain>
    </source>
</reference>
<keyword evidence="1 2" id="KW-0597">Phosphoprotein</keyword>
<name>A0ABS1WTB6_9GAMM</name>
<dbReference type="InterPro" id="IPR050595">
    <property type="entry name" value="Bact_response_regulator"/>
</dbReference>
<proteinExistence type="predicted"/>